<dbReference type="EMBL" id="JANTQA010000047">
    <property type="protein sequence ID" value="KAJ3433389.1"/>
    <property type="molecule type" value="Genomic_DNA"/>
</dbReference>
<gene>
    <name evidence="1" type="ORF">M0812_22347</name>
</gene>
<dbReference type="AlphaFoldDB" id="A0AAV7Z182"/>
<sequence length="330" mass="38573">MKKSDTTDLLANKFRKIRSMNDRLILFLEVFPNSIKGLQLEDLKNLKERKKLNKQLLKKNKSISTNQKQKQCQIPKPSPRKITIVRNSLAELANLTGVSRRSLERGLSNFFERNYSLHNICPYSRDNLVFGDANYEGLSKNKKMDPKKQRLKKKKKIIRVKSDLGSNKTTKAKKIEFNEKVHSQNNQVVHKKEQSNLGASLRNHYDNNLAINTRLNVLQTRSDILQNNPVTNTSIRISPITRKRENKYIGQIYCVQEEKYISVKSPLHMLCELSQIYKKSRSNYLFQKTIQQPTNNQNIFPENITNYKHRNNHVNNTNDNNLLDNNPFHL</sequence>
<organism evidence="1 2">
    <name type="scientific">Anaeramoeba flamelloides</name>
    <dbReference type="NCBI Taxonomy" id="1746091"/>
    <lineage>
        <taxon>Eukaryota</taxon>
        <taxon>Metamonada</taxon>
        <taxon>Anaeramoebidae</taxon>
        <taxon>Anaeramoeba</taxon>
    </lineage>
</organism>
<name>A0AAV7Z182_9EUKA</name>
<comment type="caution">
    <text evidence="1">The sequence shown here is derived from an EMBL/GenBank/DDBJ whole genome shotgun (WGS) entry which is preliminary data.</text>
</comment>
<dbReference type="Proteomes" id="UP001146793">
    <property type="component" value="Unassembled WGS sequence"/>
</dbReference>
<evidence type="ECO:0000313" key="1">
    <source>
        <dbReference type="EMBL" id="KAJ3433389.1"/>
    </source>
</evidence>
<evidence type="ECO:0000313" key="2">
    <source>
        <dbReference type="Proteomes" id="UP001146793"/>
    </source>
</evidence>
<reference evidence="1" key="1">
    <citation type="submission" date="2022-08" db="EMBL/GenBank/DDBJ databases">
        <title>Novel sulphate-reducing endosymbionts in the free-living metamonad Anaeramoeba.</title>
        <authorList>
            <person name="Jerlstrom-Hultqvist J."/>
            <person name="Cepicka I."/>
            <person name="Gallot-Lavallee L."/>
            <person name="Salas-Leiva D."/>
            <person name="Curtis B.A."/>
            <person name="Zahonova K."/>
            <person name="Pipaliya S."/>
            <person name="Dacks J."/>
            <person name="Roger A.J."/>
        </authorList>
    </citation>
    <scope>NUCLEOTIDE SEQUENCE</scope>
    <source>
        <strain evidence="1">Busselton2</strain>
    </source>
</reference>
<proteinExistence type="predicted"/>
<accession>A0AAV7Z182</accession>
<protein>
    <submittedName>
        <fullName evidence="1">Uncharacterized protein</fullName>
    </submittedName>
</protein>